<dbReference type="AlphaFoldDB" id="A0A6M8EI85"/>
<gene>
    <name evidence="2" type="ORF">AACT_1068</name>
</gene>
<accession>A0A6M8EI85</accession>
<proteinExistence type="predicted"/>
<keyword evidence="1" id="KW-0175">Coiled coil</keyword>
<name>A0A6M8EI85_9BACT</name>
<evidence type="ECO:0000313" key="3">
    <source>
        <dbReference type="Proteomes" id="UP000503483"/>
    </source>
</evidence>
<dbReference type="KEGG" id="paco:AACT_1068"/>
<dbReference type="RefSeq" id="WP_172125678.1">
    <property type="nucleotide sequence ID" value="NZ_CP042652.1"/>
</dbReference>
<sequence length="239" mass="27512">MDKLQIFSAISSITLLAGIYYYNQLVEKLKSNNLKLQNDIKSLNEKIDSMFNIEKNKFLSEVRNDIKKDKDNFKQEIEESFEAFGEDIVFEFKVDETLSKSEFISLKKVVEGKKNKYEFLLSSLLNKETVDKQRLKTMDETISTIKSKYETFSEDITTKIGNITKFVNENTDRSKEGKKMAKDFEERISNLESLSFEKVTDDGSSGDYSFIGDSAEMEDLKVDYSPGNKFPPKPPKPSI</sequence>
<feature type="coiled-coil region" evidence="1">
    <location>
        <begin position="26"/>
        <end position="79"/>
    </location>
</feature>
<evidence type="ECO:0000256" key="1">
    <source>
        <dbReference type="SAM" id="Coils"/>
    </source>
</evidence>
<organism evidence="2 3">
    <name type="scientific">Arcobacter acticola</name>
    <dbReference type="NCBI Taxonomy" id="1849015"/>
    <lineage>
        <taxon>Bacteria</taxon>
        <taxon>Pseudomonadati</taxon>
        <taxon>Campylobacterota</taxon>
        <taxon>Epsilonproteobacteria</taxon>
        <taxon>Campylobacterales</taxon>
        <taxon>Arcobacteraceae</taxon>
        <taxon>Arcobacter</taxon>
    </lineage>
</organism>
<reference evidence="2 3" key="1">
    <citation type="submission" date="2019-08" db="EMBL/GenBank/DDBJ databases">
        <title>Complete genome sequence of Arcobacter acticola.</title>
        <authorList>
            <person name="Miller W."/>
        </authorList>
    </citation>
    <scope>NUCLEOTIDE SEQUENCE [LARGE SCALE GENOMIC DNA]</scope>
    <source>
        <strain evidence="2 3">KCTC 52212</strain>
    </source>
</reference>
<keyword evidence="3" id="KW-1185">Reference proteome</keyword>
<dbReference type="Proteomes" id="UP000503483">
    <property type="component" value="Chromosome"/>
</dbReference>
<evidence type="ECO:0000313" key="2">
    <source>
        <dbReference type="EMBL" id="QKE28258.1"/>
    </source>
</evidence>
<protein>
    <submittedName>
        <fullName evidence="2">Uncharacterized protein</fullName>
    </submittedName>
</protein>
<dbReference type="EMBL" id="CP042652">
    <property type="protein sequence ID" value="QKE28258.1"/>
    <property type="molecule type" value="Genomic_DNA"/>
</dbReference>